<dbReference type="AlphaFoldDB" id="A0A173YK51"/>
<gene>
    <name evidence="3" type="primary">ugpQ_1</name>
    <name evidence="3" type="ORF">ERS852491_00100</name>
</gene>
<reference evidence="3 4" key="1">
    <citation type="submission" date="2015-09" db="EMBL/GenBank/DDBJ databases">
        <authorList>
            <consortium name="Pathogen Informatics"/>
        </authorList>
    </citation>
    <scope>NUCLEOTIDE SEQUENCE [LARGE SCALE GENOMIC DNA]</scope>
    <source>
        <strain evidence="3 4">2789STDY5834876</strain>
    </source>
</reference>
<dbReference type="GO" id="GO:0008889">
    <property type="term" value="F:glycerophosphodiester phosphodiesterase activity"/>
    <property type="evidence" value="ECO:0007669"/>
    <property type="project" value="UniProtKB-EC"/>
</dbReference>
<evidence type="ECO:0000259" key="2">
    <source>
        <dbReference type="PROSITE" id="PS51704"/>
    </source>
</evidence>
<dbReference type="GO" id="GO:0006629">
    <property type="term" value="P:lipid metabolic process"/>
    <property type="evidence" value="ECO:0007669"/>
    <property type="project" value="InterPro"/>
</dbReference>
<evidence type="ECO:0000313" key="4">
    <source>
        <dbReference type="Proteomes" id="UP000095544"/>
    </source>
</evidence>
<dbReference type="InterPro" id="IPR030395">
    <property type="entry name" value="GP_PDE_dom"/>
</dbReference>
<protein>
    <submittedName>
        <fullName evidence="3">Glycerophosphoryl diester phosphodiesterase</fullName>
        <ecNumber evidence="3">3.1.4.46</ecNumber>
    </submittedName>
</protein>
<evidence type="ECO:0000256" key="1">
    <source>
        <dbReference type="SAM" id="Phobius"/>
    </source>
</evidence>
<evidence type="ECO:0000313" key="3">
    <source>
        <dbReference type="EMBL" id="CUN63128.1"/>
    </source>
</evidence>
<proteinExistence type="predicted"/>
<dbReference type="PANTHER" id="PTHR46211">
    <property type="entry name" value="GLYCEROPHOSPHORYL DIESTER PHOSPHODIESTERASE"/>
    <property type="match status" value="1"/>
</dbReference>
<dbReference type="InterPro" id="IPR017946">
    <property type="entry name" value="PLC-like_Pdiesterase_TIM-brl"/>
</dbReference>
<dbReference type="OrthoDB" id="384721at2"/>
<dbReference type="PROSITE" id="PS51704">
    <property type="entry name" value="GP_PDE"/>
    <property type="match status" value="1"/>
</dbReference>
<keyword evidence="1" id="KW-1133">Transmembrane helix</keyword>
<feature type="domain" description="GP-PDE" evidence="2">
    <location>
        <begin position="34"/>
        <end position="274"/>
    </location>
</feature>
<dbReference type="Gene3D" id="3.20.20.190">
    <property type="entry name" value="Phosphatidylinositol (PI) phosphodiesterase"/>
    <property type="match status" value="1"/>
</dbReference>
<dbReference type="Proteomes" id="UP000095544">
    <property type="component" value="Unassembled WGS sequence"/>
</dbReference>
<sequence length="274" mass="31487">MYVLVLAAVGTAAVYLFMIMPRMTKRKQMKLFMGQKWAHRGLHCVEKGIPENSMAAFKEAVKEGYGIELDVHLTKDGRLVVFHDDTLKRVCGKEGRIEEMSYEELQQCYLSGTSEKIPLFSSVLSYIKGRVPLLIEVKLPTQNTDICVHLEEQLRGYTGPYLIQSFNCLVLCWLKKHRKDILRGQLSSNLVKSDHSPHYILRFCVKYLLSNCITRPDFISYKLKDSQNVSLLVLHSLLFTPVAVWTLRTSQAMEQAVKQYDMYIFEGIRPSGKK</sequence>
<dbReference type="PANTHER" id="PTHR46211:SF1">
    <property type="entry name" value="GLYCEROPHOSPHODIESTER PHOSPHODIESTERASE, CYTOPLASMIC"/>
    <property type="match status" value="1"/>
</dbReference>
<organism evidence="3 4">
    <name type="scientific">Faecalicatena contorta</name>
    <dbReference type="NCBI Taxonomy" id="39482"/>
    <lineage>
        <taxon>Bacteria</taxon>
        <taxon>Bacillati</taxon>
        <taxon>Bacillota</taxon>
        <taxon>Clostridia</taxon>
        <taxon>Lachnospirales</taxon>
        <taxon>Lachnospiraceae</taxon>
        <taxon>Faecalicatena</taxon>
    </lineage>
</organism>
<dbReference type="EC" id="3.1.4.46" evidence="3"/>
<accession>A0A173YK51</accession>
<keyword evidence="1" id="KW-0472">Membrane</keyword>
<feature type="transmembrane region" description="Helical" evidence="1">
    <location>
        <begin position="6"/>
        <end position="23"/>
    </location>
</feature>
<dbReference type="EMBL" id="CYZU01000001">
    <property type="protein sequence ID" value="CUN63128.1"/>
    <property type="molecule type" value="Genomic_DNA"/>
</dbReference>
<keyword evidence="3" id="KW-0378">Hydrolase</keyword>
<dbReference type="STRING" id="39482.ERS852491_00100"/>
<keyword evidence="1" id="KW-0812">Transmembrane</keyword>
<dbReference type="SUPFAM" id="SSF51695">
    <property type="entry name" value="PLC-like phosphodiesterases"/>
    <property type="match status" value="1"/>
</dbReference>
<name>A0A173YK51_9FIRM</name>
<dbReference type="RefSeq" id="WP_055149918.1">
    <property type="nucleotide sequence ID" value="NZ_CAXVKP010000009.1"/>
</dbReference>
<dbReference type="Pfam" id="PF03009">
    <property type="entry name" value="GDPD"/>
    <property type="match status" value="1"/>
</dbReference>